<dbReference type="PANTHER" id="PTHR43265:SF1">
    <property type="entry name" value="ESTERASE ESTD"/>
    <property type="match status" value="1"/>
</dbReference>
<dbReference type="InterPro" id="IPR022742">
    <property type="entry name" value="Hydrolase_4"/>
</dbReference>
<organism evidence="2 3">
    <name type="scientific">Oceanobacillus kapialis</name>
    <dbReference type="NCBI Taxonomy" id="481353"/>
    <lineage>
        <taxon>Bacteria</taxon>
        <taxon>Bacillati</taxon>
        <taxon>Bacillota</taxon>
        <taxon>Bacilli</taxon>
        <taxon>Bacillales</taxon>
        <taxon>Bacillaceae</taxon>
        <taxon>Oceanobacillus</taxon>
    </lineage>
</organism>
<sequence length="433" mass="47229">MRYRVFSFVVVILVSLLVGCASDNEEGGEEILSHIGNWNGEITIPGQSLGIELTLEEEGGTISIPAQGLADYQLSTVEVKEDQQIIITINIQGQLLTFDGQLTEEKITGNFTQNGQQFPFELVKGEKQEVTEEEGEFLTIETDNGTLYGELETPDSEGPHPVMLIIPGSGPTDRNGNSTALPGENNSLKMLAEELAENGIASLRYDKRGAGKNQQAVVDESSLRYEQFVKDAEGWLDLLASDSAYTKIGVIGHSQGSLTGMLAAQTSRVDAFISLAGAGRPMDEVLYGQLQEQLSGDLLEESKEIIDGLKNEETTANISDELQSMFRPAVQPFLASWMNYNPAKELAKLSIPVLIIQGEHDIQVSQQEGVALQKASPEAELTTIDNMNHVLKEAPKEREANMQTYGDPSLPLAPGLMDDVLGFLSEHQFIEEN</sequence>
<dbReference type="RefSeq" id="WP_379563828.1">
    <property type="nucleotide sequence ID" value="NZ_JBHUMX010000044.1"/>
</dbReference>
<dbReference type="Pfam" id="PF12146">
    <property type="entry name" value="Hydrolase_4"/>
    <property type="match status" value="1"/>
</dbReference>
<gene>
    <name evidence="2" type="ORF">ACFSUN_17145</name>
</gene>
<comment type="caution">
    <text evidence="2">The sequence shown here is derived from an EMBL/GenBank/DDBJ whole genome shotgun (WGS) entry which is preliminary data.</text>
</comment>
<dbReference type="GO" id="GO:0016787">
    <property type="term" value="F:hydrolase activity"/>
    <property type="evidence" value="ECO:0007669"/>
    <property type="project" value="UniProtKB-KW"/>
</dbReference>
<evidence type="ECO:0000313" key="2">
    <source>
        <dbReference type="EMBL" id="MFD2630506.1"/>
    </source>
</evidence>
<name>A0ABW5Q4T2_9BACI</name>
<feature type="domain" description="Serine aminopeptidase S33" evidence="1">
    <location>
        <begin position="189"/>
        <end position="390"/>
    </location>
</feature>
<proteinExistence type="predicted"/>
<keyword evidence="3" id="KW-1185">Reference proteome</keyword>
<reference evidence="3" key="1">
    <citation type="journal article" date="2019" name="Int. J. Syst. Evol. Microbiol.">
        <title>The Global Catalogue of Microorganisms (GCM) 10K type strain sequencing project: providing services to taxonomists for standard genome sequencing and annotation.</title>
        <authorList>
            <consortium name="The Broad Institute Genomics Platform"/>
            <consortium name="The Broad Institute Genome Sequencing Center for Infectious Disease"/>
            <person name="Wu L."/>
            <person name="Ma J."/>
        </authorList>
    </citation>
    <scope>NUCLEOTIDE SEQUENCE [LARGE SCALE GENOMIC DNA]</scope>
    <source>
        <strain evidence="3">TISTR 1858</strain>
    </source>
</reference>
<protein>
    <submittedName>
        <fullName evidence="2">Alpha/beta hydrolase family protein</fullName>
        <ecNumber evidence="2">3.4.-.-</ecNumber>
    </submittedName>
</protein>
<dbReference type="InterPro" id="IPR053145">
    <property type="entry name" value="AB_hydrolase_Est10"/>
</dbReference>
<accession>A0ABW5Q4T2</accession>
<keyword evidence="2" id="KW-0378">Hydrolase</keyword>
<dbReference type="InterPro" id="IPR029058">
    <property type="entry name" value="AB_hydrolase_fold"/>
</dbReference>
<dbReference type="EMBL" id="JBHUMX010000044">
    <property type="protein sequence ID" value="MFD2630506.1"/>
    <property type="molecule type" value="Genomic_DNA"/>
</dbReference>
<dbReference type="PANTHER" id="PTHR43265">
    <property type="entry name" value="ESTERASE ESTD"/>
    <property type="match status" value="1"/>
</dbReference>
<dbReference type="Gene3D" id="3.40.50.1820">
    <property type="entry name" value="alpha/beta hydrolase"/>
    <property type="match status" value="1"/>
</dbReference>
<evidence type="ECO:0000313" key="3">
    <source>
        <dbReference type="Proteomes" id="UP001597451"/>
    </source>
</evidence>
<evidence type="ECO:0000259" key="1">
    <source>
        <dbReference type="Pfam" id="PF12146"/>
    </source>
</evidence>
<dbReference type="SUPFAM" id="SSF53474">
    <property type="entry name" value="alpha/beta-Hydrolases"/>
    <property type="match status" value="1"/>
</dbReference>
<dbReference type="EC" id="3.4.-.-" evidence="2"/>
<dbReference type="Proteomes" id="UP001597451">
    <property type="component" value="Unassembled WGS sequence"/>
</dbReference>
<dbReference type="PROSITE" id="PS51257">
    <property type="entry name" value="PROKAR_LIPOPROTEIN"/>
    <property type="match status" value="1"/>
</dbReference>